<gene>
    <name evidence="1" type="ORF">AWN90_29795</name>
</gene>
<name>A0A164M1L7_9NOCA</name>
<dbReference type="OrthoDB" id="9796712at2"/>
<organism evidence="1 2">
    <name type="scientific">Nocardia terpenica</name>
    <dbReference type="NCBI Taxonomy" id="455432"/>
    <lineage>
        <taxon>Bacteria</taxon>
        <taxon>Bacillati</taxon>
        <taxon>Actinomycetota</taxon>
        <taxon>Actinomycetes</taxon>
        <taxon>Mycobacteriales</taxon>
        <taxon>Nocardiaceae</taxon>
        <taxon>Nocardia</taxon>
    </lineage>
</organism>
<evidence type="ECO:0000313" key="1">
    <source>
        <dbReference type="EMBL" id="KZM72941.1"/>
    </source>
</evidence>
<dbReference type="AlphaFoldDB" id="A0A164M1L7"/>
<dbReference type="InterPro" id="IPR033753">
    <property type="entry name" value="GCV_H/Fam206"/>
</dbReference>
<dbReference type="SUPFAM" id="SSF51230">
    <property type="entry name" value="Single hybrid motif"/>
    <property type="match status" value="1"/>
</dbReference>
<accession>A0A164M1L7</accession>
<protein>
    <recommendedName>
        <fullName evidence="3">Glycine cleavage system protein H</fullName>
    </recommendedName>
</protein>
<dbReference type="Proteomes" id="UP000076512">
    <property type="component" value="Unassembled WGS sequence"/>
</dbReference>
<keyword evidence="2" id="KW-1185">Reference proteome</keyword>
<dbReference type="Pfam" id="PF01597">
    <property type="entry name" value="GCV_H"/>
    <property type="match status" value="1"/>
</dbReference>
<evidence type="ECO:0000313" key="2">
    <source>
        <dbReference type="Proteomes" id="UP000076512"/>
    </source>
</evidence>
<proteinExistence type="predicted"/>
<dbReference type="STRING" id="455432.AWN90_29795"/>
<evidence type="ECO:0008006" key="3">
    <source>
        <dbReference type="Google" id="ProtNLM"/>
    </source>
</evidence>
<dbReference type="RefSeq" id="WP_067589288.1">
    <property type="nucleotide sequence ID" value="NZ_JABMCZ010000004.1"/>
</dbReference>
<sequence>MQVHQLPIDRAYTGKHLWVALAPGEGFADSPLRVGLTAAAVPDRAVAALRLPPIRSIVDAGVACGAVRMADGSEFAIHAPIGGLVTIHNAAALEQPELLAQDPFHAGWLFAVLPAPGSSSDGLLTHTRYLEELRTVTR</sequence>
<dbReference type="EMBL" id="LWGR01000007">
    <property type="protein sequence ID" value="KZM72941.1"/>
    <property type="molecule type" value="Genomic_DNA"/>
</dbReference>
<comment type="caution">
    <text evidence="1">The sequence shown here is derived from an EMBL/GenBank/DDBJ whole genome shotgun (WGS) entry which is preliminary data.</text>
</comment>
<reference evidence="1 2" key="1">
    <citation type="submission" date="2016-04" db="EMBL/GenBank/DDBJ databases">
        <authorList>
            <person name="Evans L.H."/>
            <person name="Alamgir A."/>
            <person name="Owens N."/>
            <person name="Weber N.D."/>
            <person name="Virtaneva K."/>
            <person name="Barbian K."/>
            <person name="Babar A."/>
            <person name="Rosenke K."/>
        </authorList>
    </citation>
    <scope>NUCLEOTIDE SEQUENCE [LARGE SCALE GENOMIC DNA]</scope>
    <source>
        <strain evidence="1 2">IFM 0406</strain>
    </source>
</reference>
<dbReference type="Gene3D" id="2.40.50.100">
    <property type="match status" value="1"/>
</dbReference>
<dbReference type="InterPro" id="IPR011053">
    <property type="entry name" value="Single_hybrid_motif"/>
</dbReference>